<feature type="domain" description="Peptidase S59" evidence="12">
    <location>
        <begin position="548"/>
        <end position="693"/>
    </location>
</feature>
<evidence type="ECO:0000256" key="5">
    <source>
        <dbReference type="ARBA" id="ARBA00022813"/>
    </source>
</evidence>
<evidence type="ECO:0000313" key="13">
    <source>
        <dbReference type="EMBL" id="CDP33202.1"/>
    </source>
</evidence>
<keyword evidence="6" id="KW-0509">mRNA transport</keyword>
<dbReference type="Pfam" id="PF13634">
    <property type="entry name" value="Nucleoporin_FG"/>
    <property type="match status" value="3"/>
</dbReference>
<evidence type="ECO:0000256" key="10">
    <source>
        <dbReference type="ARBA" id="ARBA00023242"/>
    </source>
</evidence>
<feature type="compositionally biased region" description="Low complexity" evidence="11">
    <location>
        <begin position="715"/>
        <end position="744"/>
    </location>
</feature>
<dbReference type="InterPro" id="IPR007230">
    <property type="entry name" value="Nup98_auto-Pept-S59_dom"/>
</dbReference>
<dbReference type="GO" id="GO:0044614">
    <property type="term" value="C:nuclear pore cytoplasmic filaments"/>
    <property type="evidence" value="ECO:0007669"/>
    <property type="project" value="TreeGrafter"/>
</dbReference>
<keyword evidence="9" id="KW-0906">Nuclear pore complex</keyword>
<gene>
    <name evidence="13" type="ORF">GNLVRS02_ARAD1A04004g</name>
</gene>
<dbReference type="GO" id="GO:0006405">
    <property type="term" value="P:RNA export from nucleus"/>
    <property type="evidence" value="ECO:0007669"/>
    <property type="project" value="TreeGrafter"/>
</dbReference>
<evidence type="ECO:0000256" key="1">
    <source>
        <dbReference type="ARBA" id="ARBA00004567"/>
    </source>
</evidence>
<dbReference type="Pfam" id="PF12110">
    <property type="entry name" value="Nup96"/>
    <property type="match status" value="1"/>
</dbReference>
<dbReference type="Pfam" id="PF04096">
    <property type="entry name" value="Nucleoporin2"/>
    <property type="match status" value="1"/>
</dbReference>
<evidence type="ECO:0000256" key="3">
    <source>
        <dbReference type="ARBA" id="ARBA00008926"/>
    </source>
</evidence>
<keyword evidence="10" id="KW-0539">Nucleus</keyword>
<feature type="region of interest" description="Disordered" evidence="11">
    <location>
        <begin position="484"/>
        <end position="533"/>
    </location>
</feature>
<keyword evidence="7" id="KW-0653">Protein transport</keyword>
<dbReference type="Gene3D" id="1.25.40.690">
    <property type="match status" value="1"/>
</dbReference>
<proteinExistence type="inferred from homology"/>
<feature type="compositionally biased region" description="Low complexity" evidence="11">
    <location>
        <begin position="202"/>
        <end position="226"/>
    </location>
</feature>
<feature type="region of interest" description="Disordered" evidence="11">
    <location>
        <begin position="1"/>
        <end position="22"/>
    </location>
</feature>
<evidence type="ECO:0000256" key="7">
    <source>
        <dbReference type="ARBA" id="ARBA00022927"/>
    </source>
</evidence>
<reference evidence="13" key="2">
    <citation type="submission" date="2014-06" db="EMBL/GenBank/DDBJ databases">
        <title>The complete genome of Blastobotrys (Arxula) adeninivorans LS3 - a yeast of biotechnological interest.</title>
        <authorList>
            <person name="Kunze G."/>
            <person name="Gaillardin C."/>
            <person name="Czernicka M."/>
            <person name="Durrens P."/>
            <person name="Martin T."/>
            <person name="Boer E."/>
            <person name="Gabaldon T."/>
            <person name="Cruz J."/>
            <person name="Talla E."/>
            <person name="Marck C."/>
            <person name="Goffeau A."/>
            <person name="Barbe V."/>
            <person name="Baret P."/>
            <person name="Baronian K."/>
            <person name="Beier S."/>
            <person name="Bleykasten C."/>
            <person name="Bode R."/>
            <person name="Casaregola S."/>
            <person name="Despons L."/>
            <person name="Fairhead C."/>
            <person name="Giersberg M."/>
            <person name="Gierski P."/>
            <person name="Hahnel U."/>
            <person name="Hartmann A."/>
            <person name="Jankowska D."/>
            <person name="Jubin C."/>
            <person name="Jung P."/>
            <person name="Lafontaine I."/>
            <person name="Leh-Louis V."/>
            <person name="Lemaire M."/>
            <person name="Marcet-Houben M."/>
            <person name="Mascher M."/>
            <person name="Morel G."/>
            <person name="Richard G.-F."/>
            <person name="Riechen J."/>
            <person name="Sacerdot C."/>
            <person name="Sarkar A."/>
            <person name="Savel G."/>
            <person name="Schacherer J."/>
            <person name="Sherman D."/>
            <person name="Straub M.-L."/>
            <person name="Stein N."/>
            <person name="Thierry A."/>
            <person name="Trautwein-Schult A."/>
            <person name="Westhof E."/>
            <person name="Worch S."/>
            <person name="Dujon B."/>
            <person name="Souciet J.-L."/>
            <person name="Wincker P."/>
            <person name="Scholz U."/>
            <person name="Neuveglise N."/>
        </authorList>
    </citation>
    <scope>NUCLEOTIDE SEQUENCE</scope>
    <source>
        <strain evidence="13">LS3</strain>
    </source>
</reference>
<feature type="region of interest" description="Disordered" evidence="11">
    <location>
        <begin position="351"/>
        <end position="411"/>
    </location>
</feature>
<protein>
    <submittedName>
        <fullName evidence="13">ARAD1A04004p</fullName>
    </submittedName>
</protein>
<dbReference type="GO" id="GO:0034398">
    <property type="term" value="P:telomere tethering at nuclear periphery"/>
    <property type="evidence" value="ECO:0007669"/>
    <property type="project" value="TreeGrafter"/>
</dbReference>
<feature type="compositionally biased region" description="Low complexity" evidence="11">
    <location>
        <begin position="275"/>
        <end position="292"/>
    </location>
</feature>
<dbReference type="GO" id="GO:0051028">
    <property type="term" value="P:mRNA transport"/>
    <property type="evidence" value="ECO:0007669"/>
    <property type="project" value="UniProtKB-KW"/>
</dbReference>
<name>A0A060T2W6_BLAAD</name>
<dbReference type="PROSITE" id="PS51434">
    <property type="entry name" value="NUP_C"/>
    <property type="match status" value="1"/>
</dbReference>
<sequence>MLNRSASTGSAPTFGFGSNTSTNTTTGAGSTGFSFGSNNNTASSGSTGFSFGGASNASKPAFGQTNSSSSPFGQQNNTSNSSGGLFGQNQSNTTSNTGSGLFGGQSNTTSNTGSGLFGGQSNTTSNTGSGLFGGQSNQQSGGMFGSNQQNQQTGGGLFGQNQNQSQNQTGGLFGSNQQNQQSGGGLFGSNQSSQQSGGGLFGSNQQNQQSGGMFGQNQNQNQNQNQSGGGLFGGANTAQKPGGLFGSTSNTSSTAPSGGLFGQKPAGSTGTGLFGSNTNTNPTSTLGTGTGLFGKSSSLAPSASMPSLNLGAANTGTNTLGGGSIFGSQQQQQQPQQSFVASIDQPPYSLSSSVSSLNQSLGPLSSSLRRSTSSTAKATPTVRKKASSIFGSSLKAASSPRMAMSSNRNSPYHIGRKDITIRKSHSMLFNDITRAAEATSSEKERSMYSFRPKRYTDGGFTTDVKRLVINRTPKSLESLVGRAPRRIEPPSTNGHAKKISDASNITDLADSSPPSTRLRDSYSDPSPFRANSNAQRNFNMAPVRTAEELGYWISPELDQLRNLPQAELAAVRNLMIGRKGFGQVTFNRPVDLTDTDLSEILGRHVIFSNRSICVYPSTGSVKPPVGKALNVPATVIIENAMALDQHKKPITDISNPRLVKHIAKLRDTVESNGGEFITYEADSGKWIFRVPHFSIWGLPDDDDLVYSDEDDEMPDSPNAAASAQAQPDAQADAQAQSQQDFPPQTNGFAINGMVNGGSVGFNGPDVTQIPNNSFSMNEIGSGESSYPMDDTFAGFHHAAAPRLGFQFGRGLDPEPEPAANNEGFRVPDVDENILDGMDVDNSKVPSKDLAPSPPQAGSPMDRDSIEPLVMDHKDLDLQLTAPPDGSEGWLSQLDYAKRIDSPLAPIKGNEPNKPDEDSGDEDRMLTQADLDRVLFGAKTFENSVSIIYRKAAEELRLPEMFKHQSYATFQPFRNLLLTKDSRSELGVDCRKGRPGRRQQTPVSQSSLSEWFKQQFSLTQMGRRSQGIPLASPKKDLTFKLIGSKLLGSVEGPEAELWDLASLLFDSDELVGLPEVPYNLSEVAKEKIREEHRKGLLSKWLEKSVSQDVIRQLDLASDPLDVVLINLSGHRIQQAAESAINGRSLHLATVIPLVGSSDKGVRDDAKFQLDTWANDKTLGLIPDNVRKVYEFLSGNVTVSKSSTGIGSQLYLSEGLDWKRAFGLRLWYESTRSDPIAKTVQSYEQAFQNGVNRVAEPLARGSSSRLDVAFLLLKLYGAITPMLSSLLETAAAEDLRISWLLYIVLVRSSGQFMDMQSMLGDNLSVQFGNQLNEDGQWLDALFVYSHIHNETVAKNLIERTLSDHVNDITSSVRDVLVKDLNISQDLVSEVLALHARYNRDYLQEAVNLIQASLWEEAHGTVIHRVAPRMVIEGKLDQLLDILSKFEYPDTIPNWELGGQLYKDYASLALSRLDSDDKSIALARLVGGLSHMSTNTFDLRVASSIMSAFAGKQSSQEMSCDGSKILSMKMSEVDHLRQTALLSVTYFQNRLLAL</sequence>
<feature type="compositionally biased region" description="Acidic residues" evidence="11">
    <location>
        <begin position="704"/>
        <end position="714"/>
    </location>
</feature>
<evidence type="ECO:0000259" key="12">
    <source>
        <dbReference type="PROSITE" id="PS51434"/>
    </source>
</evidence>
<comment type="subcellular location">
    <subcellularLocation>
        <location evidence="2">Nucleus membrane</location>
        <topology evidence="2">Peripheral membrane protein</topology>
        <orientation evidence="2">Nucleoplasmic side</orientation>
    </subcellularLocation>
    <subcellularLocation>
        <location evidence="1">Nucleus</location>
        <location evidence="1">Nuclear pore complex</location>
    </subcellularLocation>
</comment>
<dbReference type="GO" id="GO:0008139">
    <property type="term" value="F:nuclear localization sequence binding"/>
    <property type="evidence" value="ECO:0007669"/>
    <property type="project" value="TreeGrafter"/>
</dbReference>
<dbReference type="GO" id="GO:0000973">
    <property type="term" value="P:post-transcriptional tethering of RNA polymerase II gene DNA at nuclear periphery"/>
    <property type="evidence" value="ECO:0007669"/>
    <property type="project" value="TreeGrafter"/>
</dbReference>
<feature type="region of interest" description="Disordered" evidence="11">
    <location>
        <begin position="704"/>
        <end position="752"/>
    </location>
</feature>
<dbReference type="PhylomeDB" id="A0A060T2W6"/>
<dbReference type="PANTHER" id="PTHR23198">
    <property type="entry name" value="NUCLEOPORIN"/>
    <property type="match status" value="1"/>
</dbReference>
<feature type="compositionally biased region" description="Polar residues" evidence="11">
    <location>
        <begin position="1"/>
        <end position="11"/>
    </location>
</feature>
<dbReference type="InterPro" id="IPR037665">
    <property type="entry name" value="Nucleoporin_S59-like"/>
</dbReference>
<dbReference type="SUPFAM" id="SSF82215">
    <property type="entry name" value="C-terminal autoproteolytic domain of nucleoporin nup98"/>
    <property type="match status" value="1"/>
</dbReference>
<feature type="region of interest" description="Disordered" evidence="11">
    <location>
        <begin position="901"/>
        <end position="922"/>
    </location>
</feature>
<dbReference type="Gene3D" id="3.30.1610.10">
    <property type="entry name" value="Peptidase S59, nucleoporin"/>
    <property type="match status" value="1"/>
</dbReference>
<dbReference type="InterPro" id="IPR036903">
    <property type="entry name" value="Nup98_auto-Pept-S59_dom_sf"/>
</dbReference>
<feature type="compositionally biased region" description="Low complexity" evidence="11">
    <location>
        <begin position="159"/>
        <end position="181"/>
    </location>
</feature>
<dbReference type="InterPro" id="IPR025574">
    <property type="entry name" value="Nucleoporin_FG_rpt"/>
</dbReference>
<evidence type="ECO:0000256" key="9">
    <source>
        <dbReference type="ARBA" id="ARBA00023132"/>
    </source>
</evidence>
<dbReference type="GO" id="GO:0003723">
    <property type="term" value="F:RNA binding"/>
    <property type="evidence" value="ECO:0007669"/>
    <property type="project" value="TreeGrafter"/>
</dbReference>
<keyword evidence="8" id="KW-0811">Translocation</keyword>
<feature type="compositionally biased region" description="Low complexity" evidence="11">
    <location>
        <begin position="351"/>
        <end position="375"/>
    </location>
</feature>
<comment type="similarity">
    <text evidence="3">Belongs to the nucleoporin GLFG family.</text>
</comment>
<dbReference type="GO" id="GO:0031965">
    <property type="term" value="C:nuclear membrane"/>
    <property type="evidence" value="ECO:0007669"/>
    <property type="project" value="UniProtKB-SubCell"/>
</dbReference>
<organism evidence="13">
    <name type="scientific">Blastobotrys adeninivorans</name>
    <name type="common">Yeast</name>
    <name type="synonym">Arxula adeninivorans</name>
    <dbReference type="NCBI Taxonomy" id="409370"/>
    <lineage>
        <taxon>Eukaryota</taxon>
        <taxon>Fungi</taxon>
        <taxon>Dikarya</taxon>
        <taxon>Ascomycota</taxon>
        <taxon>Saccharomycotina</taxon>
        <taxon>Dipodascomycetes</taxon>
        <taxon>Dipodascales</taxon>
        <taxon>Trichomonascaceae</taxon>
        <taxon>Blastobotrys</taxon>
    </lineage>
</organism>
<feature type="region of interest" description="Disordered" evidence="11">
    <location>
        <begin position="806"/>
        <end position="864"/>
    </location>
</feature>
<feature type="region of interest" description="Disordered" evidence="11">
    <location>
        <begin position="321"/>
        <end position="340"/>
    </location>
</feature>
<evidence type="ECO:0000256" key="11">
    <source>
        <dbReference type="SAM" id="MobiDB-lite"/>
    </source>
</evidence>
<reference evidence="13" key="1">
    <citation type="submission" date="2014-02" db="EMBL/GenBank/DDBJ databases">
        <authorList>
            <person name="Genoscope - CEA"/>
        </authorList>
    </citation>
    <scope>NUCLEOTIDE SEQUENCE</scope>
    <source>
        <strain evidence="13">LS3</strain>
    </source>
</reference>
<evidence type="ECO:0000256" key="4">
    <source>
        <dbReference type="ARBA" id="ARBA00022448"/>
    </source>
</evidence>
<feature type="compositionally biased region" description="Low complexity" evidence="11">
    <location>
        <begin position="13"/>
        <end position="22"/>
    </location>
</feature>
<dbReference type="EMBL" id="HG937691">
    <property type="protein sequence ID" value="CDP33202.1"/>
    <property type="molecule type" value="Genomic_DNA"/>
</dbReference>
<accession>A0A060T2W6</accession>
<dbReference type="GO" id="GO:0006606">
    <property type="term" value="P:protein import into nucleus"/>
    <property type="evidence" value="ECO:0007669"/>
    <property type="project" value="TreeGrafter"/>
</dbReference>
<dbReference type="GO" id="GO:0044613">
    <property type="term" value="C:nuclear pore central transport channel"/>
    <property type="evidence" value="ECO:0007669"/>
    <property type="project" value="UniProtKB-ARBA"/>
</dbReference>
<feature type="region of interest" description="Disordered" evidence="11">
    <location>
        <begin position="60"/>
        <end position="292"/>
    </location>
</feature>
<feature type="compositionally biased region" description="Polar residues" evidence="11">
    <location>
        <begin position="246"/>
        <end position="256"/>
    </location>
</feature>
<evidence type="ECO:0000256" key="8">
    <source>
        <dbReference type="ARBA" id="ARBA00023010"/>
    </source>
</evidence>
<dbReference type="GO" id="GO:0017056">
    <property type="term" value="F:structural constituent of nuclear pore"/>
    <property type="evidence" value="ECO:0007669"/>
    <property type="project" value="InterPro"/>
</dbReference>
<evidence type="ECO:0000256" key="6">
    <source>
        <dbReference type="ARBA" id="ARBA00022816"/>
    </source>
</evidence>
<dbReference type="InterPro" id="IPR021967">
    <property type="entry name" value="Nup98_C"/>
</dbReference>
<feature type="compositionally biased region" description="Polar residues" evidence="11">
    <location>
        <begin position="63"/>
        <end position="141"/>
    </location>
</feature>
<keyword evidence="5" id="KW-0068">Autocatalytic cleavage</keyword>
<dbReference type="PANTHER" id="PTHR23198:SF6">
    <property type="entry name" value="NUCLEAR PORE COMPLEX PROTEIN NUP98-NUP96"/>
    <property type="match status" value="1"/>
</dbReference>
<keyword evidence="4" id="KW-0813">Transport</keyword>
<feature type="compositionally biased region" description="Basic and acidic residues" evidence="11">
    <location>
        <begin position="910"/>
        <end position="922"/>
    </location>
</feature>
<evidence type="ECO:0000256" key="2">
    <source>
        <dbReference type="ARBA" id="ARBA00004620"/>
    </source>
</evidence>